<sequence length="574" mass="64571">MKMSKLMVPTLRQTPAEAEVISHQLLLRAGYIRRSSAGVYHYLPLAQRVLQKITQIIREEMNAADGQEIVMPVIQPAELWTESGRWHVYGDELFRLQDRHNRDFCLGPTHEEIVTDLVRNDIRSYRDLPLLLYQIANKYRDERRPRFGLLRGREFIMKDLYSFDRDEEGLHRTYESMFQAYSNIFKRCGLTFRPVEADAGAIGGTGGTHEFMVIADSGEGAILFCHQCDYAANVEKAESSLLTDEESFHEPLDMIVVDTPNQRTIEEVSKFLSVTPAETIKTMVYRADEELIVVVIRGDRQLNEVKLANVTRALDLSLATEEECRTISNGGKGFLGPQGLQNIKIYADREVMKMSRAVAGANEENKHVKNICPGRDFQVTFVDDLRMVEEGEPCPKCGAPLEAARGIEVGQVFKLGTKYTKALGCTFIDEKGQEKPMVMGCYGIGVSRTMAATVEQNHDEAGIIWPMSVAPYQVIVVPVSYKDEKQRAIAENLYQGMQQQGLEVILDDRDERPGVKFKDADLIGIPIRVVVGNKAIKEGIVEIKVRKSGEQYNIAIEEALQKVATLIEPGFGNT</sequence>
<evidence type="ECO:0000256" key="8">
    <source>
        <dbReference type="ARBA" id="ARBA00023146"/>
    </source>
</evidence>
<dbReference type="InterPro" id="IPR036621">
    <property type="entry name" value="Anticodon-bd_dom_sf"/>
</dbReference>
<keyword evidence="15" id="KW-1185">Reference proteome</keyword>
<proteinExistence type="inferred from homology"/>
<dbReference type="SUPFAM" id="SSF55826">
    <property type="entry name" value="YbaK/ProRS associated domain"/>
    <property type="match status" value="1"/>
</dbReference>
<dbReference type="CDD" id="cd04334">
    <property type="entry name" value="ProRS-INS"/>
    <property type="match status" value="1"/>
</dbReference>
<dbReference type="PANTHER" id="PTHR42753">
    <property type="entry name" value="MITOCHONDRIAL RIBOSOME PROTEIN L39/PROLYL-TRNA LIGASE FAMILY MEMBER"/>
    <property type="match status" value="1"/>
</dbReference>
<evidence type="ECO:0000256" key="9">
    <source>
        <dbReference type="ARBA" id="ARBA00047671"/>
    </source>
</evidence>
<dbReference type="GO" id="GO:0002161">
    <property type="term" value="F:aminoacyl-tRNA deacylase activity"/>
    <property type="evidence" value="ECO:0007669"/>
    <property type="project" value="InterPro"/>
</dbReference>
<keyword evidence="6 12" id="KW-0067">ATP-binding</keyword>
<comment type="similarity">
    <text evidence="11 12">Belongs to the class-II aminoacyl-tRNA synthetase family. ProS type 1 subfamily.</text>
</comment>
<keyword evidence="3 12" id="KW-0963">Cytoplasm</keyword>
<evidence type="ECO:0000256" key="2">
    <source>
        <dbReference type="ARBA" id="ARBA00011738"/>
    </source>
</evidence>
<comment type="subcellular location">
    <subcellularLocation>
        <location evidence="1 12">Cytoplasm</location>
    </subcellularLocation>
</comment>
<evidence type="ECO:0000256" key="7">
    <source>
        <dbReference type="ARBA" id="ARBA00022917"/>
    </source>
</evidence>
<dbReference type="FunFam" id="3.30.930.10:FF:000065">
    <property type="entry name" value="Proline--tRNA ligase"/>
    <property type="match status" value="1"/>
</dbReference>
<feature type="domain" description="Aminoacyl-transfer RNA synthetases class-II family profile" evidence="13">
    <location>
        <begin position="48"/>
        <end position="466"/>
    </location>
</feature>
<dbReference type="FunFam" id="3.40.50.800:FF:000011">
    <property type="entry name" value="Proline--tRNA ligase"/>
    <property type="match status" value="1"/>
</dbReference>
<keyword evidence="5 12" id="KW-0547">Nucleotide-binding</keyword>
<dbReference type="EMBL" id="CP045875">
    <property type="protein sequence ID" value="QGG48211.1"/>
    <property type="molecule type" value="Genomic_DNA"/>
</dbReference>
<dbReference type="PANTHER" id="PTHR42753:SF2">
    <property type="entry name" value="PROLINE--TRNA LIGASE"/>
    <property type="match status" value="1"/>
</dbReference>
<dbReference type="GO" id="GO:0005829">
    <property type="term" value="C:cytosol"/>
    <property type="evidence" value="ECO:0007669"/>
    <property type="project" value="TreeGrafter"/>
</dbReference>
<keyword evidence="7 12" id="KW-0648">Protein biosynthesis</keyword>
<dbReference type="InterPro" id="IPR036754">
    <property type="entry name" value="YbaK/aa-tRNA-synt-asso_dom_sf"/>
</dbReference>
<keyword evidence="4 12" id="KW-0436">Ligase</keyword>
<comment type="catalytic activity">
    <reaction evidence="9 12">
        <text>tRNA(Pro) + L-proline + ATP = L-prolyl-tRNA(Pro) + AMP + diphosphate</text>
        <dbReference type="Rhea" id="RHEA:14305"/>
        <dbReference type="Rhea" id="RHEA-COMP:9700"/>
        <dbReference type="Rhea" id="RHEA-COMP:9702"/>
        <dbReference type="ChEBI" id="CHEBI:30616"/>
        <dbReference type="ChEBI" id="CHEBI:33019"/>
        <dbReference type="ChEBI" id="CHEBI:60039"/>
        <dbReference type="ChEBI" id="CHEBI:78442"/>
        <dbReference type="ChEBI" id="CHEBI:78532"/>
        <dbReference type="ChEBI" id="CHEBI:456215"/>
        <dbReference type="EC" id="6.1.1.15"/>
    </reaction>
</comment>
<dbReference type="KEGG" id="hcv:FTV88_2113"/>
<dbReference type="PROSITE" id="PS50862">
    <property type="entry name" value="AA_TRNA_LIGASE_II"/>
    <property type="match status" value="1"/>
</dbReference>
<keyword evidence="8 12" id="KW-0030">Aminoacyl-tRNA synthetase</keyword>
<name>A0A5Q2N1H8_9FIRM</name>
<dbReference type="CDD" id="cd00779">
    <property type="entry name" value="ProRS_core_prok"/>
    <property type="match status" value="1"/>
</dbReference>
<dbReference type="InterPro" id="IPR002316">
    <property type="entry name" value="Pro-tRNA-ligase_IIa"/>
</dbReference>
<dbReference type="InterPro" id="IPR023717">
    <property type="entry name" value="Pro-tRNA-Synthase_IIa_type1"/>
</dbReference>
<dbReference type="Gene3D" id="3.30.930.10">
    <property type="entry name" value="Bira Bifunctional Protein, Domain 2"/>
    <property type="match status" value="2"/>
</dbReference>
<evidence type="ECO:0000259" key="13">
    <source>
        <dbReference type="PROSITE" id="PS50862"/>
    </source>
</evidence>
<dbReference type="Proteomes" id="UP000366051">
    <property type="component" value="Chromosome"/>
</dbReference>
<dbReference type="FunFam" id="3.30.930.10:FF:000066">
    <property type="entry name" value="Proline--tRNA ligase"/>
    <property type="match status" value="1"/>
</dbReference>
<dbReference type="InterPro" id="IPR004500">
    <property type="entry name" value="Pro-tRNA-synth_IIa_bac-type"/>
</dbReference>
<dbReference type="Gene3D" id="3.40.50.800">
    <property type="entry name" value="Anticodon-binding domain"/>
    <property type="match status" value="1"/>
</dbReference>
<dbReference type="InterPro" id="IPR050062">
    <property type="entry name" value="Pro-tRNA_synthetase"/>
</dbReference>
<comment type="domain">
    <text evidence="12">Consists of three domains: the N-terminal catalytic domain, the editing domain and the C-terminal anticodon-binding domain.</text>
</comment>
<comment type="subunit">
    <text evidence="2 12">Homodimer.</text>
</comment>
<evidence type="ECO:0000256" key="5">
    <source>
        <dbReference type="ARBA" id="ARBA00022741"/>
    </source>
</evidence>
<evidence type="ECO:0000256" key="12">
    <source>
        <dbReference type="HAMAP-Rule" id="MF_01569"/>
    </source>
</evidence>
<evidence type="ECO:0000313" key="15">
    <source>
        <dbReference type="Proteomes" id="UP000366051"/>
    </source>
</evidence>
<dbReference type="GO" id="GO:0005524">
    <property type="term" value="F:ATP binding"/>
    <property type="evidence" value="ECO:0007669"/>
    <property type="project" value="UniProtKB-UniRule"/>
</dbReference>
<dbReference type="InterPro" id="IPR044140">
    <property type="entry name" value="ProRS_anticodon_short"/>
</dbReference>
<dbReference type="RefSeq" id="WP_153725450.1">
    <property type="nucleotide sequence ID" value="NZ_CP045875.1"/>
</dbReference>
<dbReference type="PIRSF" id="PIRSF001535">
    <property type="entry name" value="ProRS_1"/>
    <property type="match status" value="1"/>
</dbReference>
<dbReference type="GO" id="GO:0004827">
    <property type="term" value="F:proline-tRNA ligase activity"/>
    <property type="evidence" value="ECO:0007669"/>
    <property type="project" value="UniProtKB-UniRule"/>
</dbReference>
<comment type="function">
    <text evidence="10 12">Catalyzes the attachment of proline to tRNA(Pro) in a two-step reaction: proline is first activated by ATP to form Pro-AMP and then transferred to the acceptor end of tRNA(Pro). As ProRS can inadvertently accommodate and process non-cognate amino acids such as alanine and cysteine, to avoid such errors it has two additional distinct editing activities against alanine. One activity is designated as 'pretransfer' editing and involves the tRNA(Pro)-independent hydrolysis of activated Ala-AMP. The other activity is designated 'posttransfer' editing and involves deacylation of mischarged Ala-tRNA(Pro). The misacylated Cys-tRNA(Pro) is not edited by ProRS.</text>
</comment>
<dbReference type="InterPro" id="IPR007214">
    <property type="entry name" value="YbaK/aa-tRNA-synth-assoc-dom"/>
</dbReference>
<dbReference type="InterPro" id="IPR004154">
    <property type="entry name" value="Anticodon-bd"/>
</dbReference>
<evidence type="ECO:0000256" key="1">
    <source>
        <dbReference type="ARBA" id="ARBA00004496"/>
    </source>
</evidence>
<evidence type="ECO:0000256" key="4">
    <source>
        <dbReference type="ARBA" id="ARBA00022598"/>
    </source>
</evidence>
<evidence type="ECO:0000256" key="3">
    <source>
        <dbReference type="ARBA" id="ARBA00022490"/>
    </source>
</evidence>
<dbReference type="NCBIfam" id="NF006625">
    <property type="entry name" value="PRK09194.1"/>
    <property type="match status" value="1"/>
</dbReference>
<dbReference type="InterPro" id="IPR006195">
    <property type="entry name" value="aa-tRNA-synth_II"/>
</dbReference>
<dbReference type="InterPro" id="IPR033730">
    <property type="entry name" value="ProRS_core_prok"/>
</dbReference>
<dbReference type="InterPro" id="IPR045864">
    <property type="entry name" value="aa-tRNA-synth_II/BPL/LPL"/>
</dbReference>
<evidence type="ECO:0000256" key="10">
    <source>
        <dbReference type="ARBA" id="ARBA00053664"/>
    </source>
</evidence>
<dbReference type="InterPro" id="IPR002314">
    <property type="entry name" value="aa-tRNA-synt_IIb"/>
</dbReference>
<dbReference type="SUPFAM" id="SSF52954">
    <property type="entry name" value="Class II aaRS ABD-related"/>
    <property type="match status" value="1"/>
</dbReference>
<dbReference type="SUPFAM" id="SSF55681">
    <property type="entry name" value="Class II aaRS and biotin synthetases"/>
    <property type="match status" value="1"/>
</dbReference>
<dbReference type="EC" id="6.1.1.15" evidence="12"/>
<dbReference type="GO" id="GO:0140096">
    <property type="term" value="F:catalytic activity, acting on a protein"/>
    <property type="evidence" value="ECO:0007669"/>
    <property type="project" value="UniProtKB-ARBA"/>
</dbReference>
<dbReference type="AlphaFoldDB" id="A0A5Q2N1H8"/>
<gene>
    <name evidence="12 14" type="primary">proS</name>
    <name evidence="14" type="ORF">FTV88_2113</name>
</gene>
<evidence type="ECO:0000256" key="11">
    <source>
        <dbReference type="ARBA" id="ARBA00060755"/>
    </source>
</evidence>
<dbReference type="HAMAP" id="MF_01569">
    <property type="entry name" value="Pro_tRNA_synth_type1"/>
    <property type="match status" value="1"/>
</dbReference>
<protein>
    <recommendedName>
        <fullName evidence="12">Proline--tRNA ligase</fullName>
        <ecNumber evidence="12">6.1.1.15</ecNumber>
    </recommendedName>
    <alternativeName>
        <fullName evidence="12">Prolyl-tRNA synthetase</fullName>
        <shortName evidence="12">ProRS</shortName>
    </alternativeName>
</protein>
<dbReference type="Pfam" id="PF03129">
    <property type="entry name" value="HGTP_anticodon"/>
    <property type="match status" value="1"/>
</dbReference>
<evidence type="ECO:0000256" key="6">
    <source>
        <dbReference type="ARBA" id="ARBA00022840"/>
    </source>
</evidence>
<dbReference type="GO" id="GO:0006433">
    <property type="term" value="P:prolyl-tRNA aminoacylation"/>
    <property type="evidence" value="ECO:0007669"/>
    <property type="project" value="UniProtKB-UniRule"/>
</dbReference>
<dbReference type="CDD" id="cd00861">
    <property type="entry name" value="ProRS_anticodon_short"/>
    <property type="match status" value="1"/>
</dbReference>
<dbReference type="Pfam" id="PF00587">
    <property type="entry name" value="tRNA-synt_2b"/>
    <property type="match status" value="1"/>
</dbReference>
<dbReference type="OrthoDB" id="9809052at2"/>
<dbReference type="NCBIfam" id="TIGR00409">
    <property type="entry name" value="proS_fam_II"/>
    <property type="match status" value="1"/>
</dbReference>
<dbReference type="Pfam" id="PF04073">
    <property type="entry name" value="tRNA_edit"/>
    <property type="match status" value="1"/>
</dbReference>
<organism evidence="14 15">
    <name type="scientific">Heliorestis convoluta</name>
    <dbReference type="NCBI Taxonomy" id="356322"/>
    <lineage>
        <taxon>Bacteria</taxon>
        <taxon>Bacillati</taxon>
        <taxon>Bacillota</taxon>
        <taxon>Clostridia</taxon>
        <taxon>Eubacteriales</taxon>
        <taxon>Heliobacteriaceae</taxon>
        <taxon>Heliorestis</taxon>
    </lineage>
</organism>
<dbReference type="GO" id="GO:0016740">
    <property type="term" value="F:transferase activity"/>
    <property type="evidence" value="ECO:0007669"/>
    <property type="project" value="UniProtKB-ARBA"/>
</dbReference>
<accession>A0A5Q2N1H8</accession>
<dbReference type="PRINTS" id="PR01046">
    <property type="entry name" value="TRNASYNTHPRO"/>
</dbReference>
<evidence type="ECO:0000313" key="14">
    <source>
        <dbReference type="EMBL" id="QGG48211.1"/>
    </source>
</evidence>
<reference evidence="15" key="1">
    <citation type="submission" date="2019-11" db="EMBL/GenBank/DDBJ databases">
        <title>Genome sequence of Heliorestis convoluta strain HH, an alkaliphilic and minimalistic phototrophic bacterium from a soda lake in Egypt.</title>
        <authorList>
            <person name="Dewey E.D."/>
            <person name="Stokes L.M."/>
            <person name="Burchell B.M."/>
            <person name="Shaffer K.N."/>
            <person name="Huntington A.M."/>
            <person name="Baker J.M."/>
            <person name="Nadendla S."/>
            <person name="Giglio M.G."/>
            <person name="Touchman J.W."/>
            <person name="Blankenship R.E."/>
            <person name="Madigan M.T."/>
            <person name="Sattley W.M."/>
        </authorList>
    </citation>
    <scope>NUCLEOTIDE SEQUENCE [LARGE SCALE GENOMIC DNA]</scope>
    <source>
        <strain evidence="15">HH</strain>
    </source>
</reference>